<dbReference type="InterPro" id="IPR036291">
    <property type="entry name" value="NAD(P)-bd_dom_sf"/>
</dbReference>
<comment type="similarity">
    <text evidence="1">Belongs to the short-chain dehydrogenases/reductases (SDR) family.</text>
</comment>
<keyword evidence="2" id="KW-0560">Oxidoreductase</keyword>
<dbReference type="SUPFAM" id="SSF51735">
    <property type="entry name" value="NAD(P)-binding Rossmann-fold domains"/>
    <property type="match status" value="1"/>
</dbReference>
<reference evidence="3" key="2">
    <citation type="submission" date="2020-09" db="EMBL/GenBank/DDBJ databases">
        <authorList>
            <person name="Sun Q."/>
            <person name="Ohkuma M."/>
        </authorList>
    </citation>
    <scope>NUCLEOTIDE SEQUENCE</scope>
    <source>
        <strain evidence="3">JCM 4815</strain>
    </source>
</reference>
<dbReference type="Proteomes" id="UP000622166">
    <property type="component" value="Unassembled WGS sequence"/>
</dbReference>
<name>A0A918UF18_9ACTN</name>
<dbReference type="EMBL" id="BMVW01000002">
    <property type="protein sequence ID" value="GGY98831.1"/>
    <property type="molecule type" value="Genomic_DNA"/>
</dbReference>
<evidence type="ECO:0000313" key="4">
    <source>
        <dbReference type="Proteomes" id="UP000622166"/>
    </source>
</evidence>
<proteinExistence type="inferred from homology"/>
<evidence type="ECO:0000256" key="1">
    <source>
        <dbReference type="ARBA" id="ARBA00006484"/>
    </source>
</evidence>
<comment type="caution">
    <text evidence="3">The sequence shown here is derived from an EMBL/GenBank/DDBJ whole genome shotgun (WGS) entry which is preliminary data.</text>
</comment>
<keyword evidence="4" id="KW-1185">Reference proteome</keyword>
<sequence>MSAPRDLFRRPPDKGRVAVVSGGSRGLGRVLVERLLADGWRVATFSRKANGFTEATAEKHQDSFHWAPVDLTDSAALRSFGRDVVLRFGRLDLLVNNARVLHQELFLTAAPGRIEALVGANLLGPLHLTQVCARVMVRSGGGSVVNISTVEASLGCRGVAVHAAAKAGLEGLGRSLARELGPLGIRVNSLSPALFDSDMTGDDTSHDREKIQHRSPLRRLRTVDEVADAVLLLASPQAGFITGQTWVIDGGVTR</sequence>
<dbReference type="PANTHER" id="PTHR43639">
    <property type="entry name" value="OXIDOREDUCTASE, SHORT-CHAIN DEHYDROGENASE/REDUCTASE FAMILY (AFU_ORTHOLOGUE AFUA_5G02870)"/>
    <property type="match status" value="1"/>
</dbReference>
<gene>
    <name evidence="3" type="ORF">GCM10010365_16880</name>
</gene>
<reference evidence="3" key="1">
    <citation type="journal article" date="2014" name="Int. J. Syst. Evol. Microbiol.">
        <title>Complete genome sequence of Corynebacterium casei LMG S-19264T (=DSM 44701T), isolated from a smear-ripened cheese.</title>
        <authorList>
            <consortium name="US DOE Joint Genome Institute (JGI-PGF)"/>
            <person name="Walter F."/>
            <person name="Albersmeier A."/>
            <person name="Kalinowski J."/>
            <person name="Ruckert C."/>
        </authorList>
    </citation>
    <scope>NUCLEOTIDE SEQUENCE</scope>
    <source>
        <strain evidence="3">JCM 4815</strain>
    </source>
</reference>
<evidence type="ECO:0000313" key="3">
    <source>
        <dbReference type="EMBL" id="GGY98831.1"/>
    </source>
</evidence>
<dbReference type="Pfam" id="PF13561">
    <property type="entry name" value="adh_short_C2"/>
    <property type="match status" value="1"/>
</dbReference>
<dbReference type="AlphaFoldDB" id="A0A918UF18"/>
<dbReference type="CDD" id="cd05233">
    <property type="entry name" value="SDR_c"/>
    <property type="match status" value="1"/>
</dbReference>
<dbReference type="GO" id="GO:0016491">
    <property type="term" value="F:oxidoreductase activity"/>
    <property type="evidence" value="ECO:0007669"/>
    <property type="project" value="UniProtKB-KW"/>
</dbReference>
<dbReference type="PANTHER" id="PTHR43639:SF1">
    <property type="entry name" value="SHORT-CHAIN DEHYDROGENASE_REDUCTASE FAMILY PROTEIN"/>
    <property type="match status" value="1"/>
</dbReference>
<organism evidence="3 4">
    <name type="scientific">Streptomyces poonensis</name>
    <dbReference type="NCBI Taxonomy" id="68255"/>
    <lineage>
        <taxon>Bacteria</taxon>
        <taxon>Bacillati</taxon>
        <taxon>Actinomycetota</taxon>
        <taxon>Actinomycetes</taxon>
        <taxon>Kitasatosporales</taxon>
        <taxon>Streptomycetaceae</taxon>
        <taxon>Streptomyces</taxon>
    </lineage>
</organism>
<dbReference type="PRINTS" id="PR00080">
    <property type="entry name" value="SDRFAMILY"/>
</dbReference>
<dbReference type="RefSeq" id="WP_189856876.1">
    <property type="nucleotide sequence ID" value="NZ_BMVW01000002.1"/>
</dbReference>
<protein>
    <submittedName>
        <fullName evidence="3">3-oxoacyl-ACP reductase</fullName>
    </submittedName>
</protein>
<dbReference type="FunFam" id="3.40.50.720:FF:000084">
    <property type="entry name" value="Short-chain dehydrogenase reductase"/>
    <property type="match status" value="1"/>
</dbReference>
<dbReference type="PRINTS" id="PR00081">
    <property type="entry name" value="GDHRDH"/>
</dbReference>
<evidence type="ECO:0000256" key="2">
    <source>
        <dbReference type="ARBA" id="ARBA00023002"/>
    </source>
</evidence>
<dbReference type="InterPro" id="IPR002347">
    <property type="entry name" value="SDR_fam"/>
</dbReference>
<accession>A0A918UF18</accession>
<dbReference type="Gene3D" id="3.40.50.720">
    <property type="entry name" value="NAD(P)-binding Rossmann-like Domain"/>
    <property type="match status" value="1"/>
</dbReference>